<protein>
    <submittedName>
        <fullName evidence="2">FAD/NAD(P)-binding protein</fullName>
    </submittedName>
</protein>
<dbReference type="PANTHER" id="PTHR40254:SF1">
    <property type="entry name" value="BLR0577 PROTEIN"/>
    <property type="match status" value="1"/>
</dbReference>
<reference evidence="2" key="1">
    <citation type="submission" date="2021-04" db="EMBL/GenBank/DDBJ databases">
        <title>Microbacterium tenobrionis sp. nov. and Microbacterium allomyrinae sp. nov., isolated from larvae of Tenobrio molitor and Allomyrina dichotoma, respectively.</title>
        <authorList>
            <person name="Lee S.D."/>
        </authorList>
    </citation>
    <scope>NUCLEOTIDE SEQUENCE</scope>
    <source>
        <strain evidence="2">BWT-G7</strain>
    </source>
</reference>
<sequence>MMRIAVIGMGPRGTAVVERMAANLGSADDREWELHLIDPHPHGPGRIWHDAQSRELVMNTVAGEIGLFTDATSTIDGPIVVGPNLYEWSLHAGGRSGDLAVSAPVAAVLAEHDAGTALDPELRAEIAQLRPWSHPTRVLYGRYLEWCLQRAIRTLPAGVTVHRHECAAVALAEATAEEAADGHPALTVELGDGVRLDVDAAILALGWLGSQAPSADVELGRGIRNRGLTWIEPASPIEQDLDAIGAGEHVVVRGLGMGFFDMMALVTVGRGGRFIEADPKGGLRYEPSGREPRLHVGSRRGVPFRSKPLYAGFAPSTPQAHLGGLRTLAAARRIDFAADAMPLIRKDAVSAYYTTLARESPGAVRGRVEDLLGLLWTHDLDSDEWLDSLARHVPDPRSRLDLKRLLDPARPDGEYIDAGAWRDWVTEYIDEDLAEGHRGSASALKAAAWSIGCARGLAWDVAGFGGLWGESHARDFLEFVALGNMLGSGPPAFRMQQLRALIAAGVVNLVGPRMRVHVESRESSGVIVAESPAVPGSRVEATVLVDAWMQMPRATGTTSPLLRSLIETGMARPFRVSGRDGTDHITGGVEITEAESRIVAADGSVRAPVFLLGIPAEEVRGNGTASPIPGSGGTFLREADAATRAALAFIRVTDPPRGAQPTVGRDIPVPA</sequence>
<evidence type="ECO:0000313" key="2">
    <source>
        <dbReference type="EMBL" id="MCC2031555.1"/>
    </source>
</evidence>
<comment type="caution">
    <text evidence="2">The sequence shown here is derived from an EMBL/GenBank/DDBJ whole genome shotgun (WGS) entry which is preliminary data.</text>
</comment>
<dbReference type="PANTHER" id="PTHR40254">
    <property type="entry name" value="BLR0577 PROTEIN"/>
    <property type="match status" value="1"/>
</dbReference>
<dbReference type="Pfam" id="PF13454">
    <property type="entry name" value="NAD_binding_9"/>
    <property type="match status" value="1"/>
</dbReference>
<keyword evidence="3" id="KW-1185">Reference proteome</keyword>
<dbReference type="InterPro" id="IPR036188">
    <property type="entry name" value="FAD/NAD-bd_sf"/>
</dbReference>
<dbReference type="InterPro" id="IPR052189">
    <property type="entry name" value="L-asp_N-monooxygenase_NS-form"/>
</dbReference>
<feature type="domain" description="FAD-dependent urate hydroxylase HpyO/Asp monooxygenase CreE-like FAD/NAD(P)-binding" evidence="1">
    <location>
        <begin position="5"/>
        <end position="206"/>
    </location>
</feature>
<dbReference type="InterPro" id="IPR038732">
    <property type="entry name" value="HpyO/CreE_NAD-binding"/>
</dbReference>
<dbReference type="Proteomes" id="UP001139354">
    <property type="component" value="Unassembled WGS sequence"/>
</dbReference>
<dbReference type="AlphaFoldDB" id="A0A9X1LT98"/>
<dbReference type="EMBL" id="JAGTTN010000001">
    <property type="protein sequence ID" value="MCC2031555.1"/>
    <property type="molecule type" value="Genomic_DNA"/>
</dbReference>
<evidence type="ECO:0000259" key="1">
    <source>
        <dbReference type="Pfam" id="PF13454"/>
    </source>
</evidence>
<accession>A0A9X1LT98</accession>
<gene>
    <name evidence="2" type="ORF">KEC57_05080</name>
</gene>
<name>A0A9X1LT98_9MICO</name>
<proteinExistence type="predicted"/>
<evidence type="ECO:0000313" key="3">
    <source>
        <dbReference type="Proteomes" id="UP001139354"/>
    </source>
</evidence>
<organism evidence="2 3">
    <name type="scientific">Microbacterium allomyrinae</name>
    <dbReference type="NCBI Taxonomy" id="2830666"/>
    <lineage>
        <taxon>Bacteria</taxon>
        <taxon>Bacillati</taxon>
        <taxon>Actinomycetota</taxon>
        <taxon>Actinomycetes</taxon>
        <taxon>Micrococcales</taxon>
        <taxon>Microbacteriaceae</taxon>
        <taxon>Microbacterium</taxon>
    </lineage>
</organism>
<dbReference type="SUPFAM" id="SSF51905">
    <property type="entry name" value="FAD/NAD(P)-binding domain"/>
    <property type="match status" value="1"/>
</dbReference>